<keyword evidence="2" id="KW-0418">Kinase</keyword>
<evidence type="ECO:0000256" key="3">
    <source>
        <dbReference type="ARBA" id="ARBA00022679"/>
    </source>
</evidence>
<feature type="domain" description="Wall-associated receptor kinase" evidence="7">
    <location>
        <begin position="155"/>
        <end position="229"/>
    </location>
</feature>
<name>A0ABD1HB17_SALDI</name>
<dbReference type="GO" id="GO:0016020">
    <property type="term" value="C:membrane"/>
    <property type="evidence" value="ECO:0007669"/>
    <property type="project" value="UniProtKB-SubCell"/>
</dbReference>
<dbReference type="GO" id="GO:0004674">
    <property type="term" value="F:protein serine/threonine kinase activity"/>
    <property type="evidence" value="ECO:0007669"/>
    <property type="project" value="UniProtKB-KW"/>
</dbReference>
<dbReference type="InterPro" id="IPR025287">
    <property type="entry name" value="WAK_GUB"/>
</dbReference>
<keyword evidence="2" id="KW-0723">Serine/threonine-protein kinase</keyword>
<evidence type="ECO:0000256" key="1">
    <source>
        <dbReference type="ARBA" id="ARBA00004479"/>
    </source>
</evidence>
<feature type="domain" description="Wall-associated receptor kinase galacturonan-binding" evidence="8">
    <location>
        <begin position="31"/>
        <end position="82"/>
    </location>
</feature>
<protein>
    <recommendedName>
        <fullName evidence="11">Wall-associated receptor kinase galacturonan-binding domain-containing protein</fullName>
    </recommendedName>
</protein>
<evidence type="ECO:0000256" key="6">
    <source>
        <dbReference type="ARBA" id="ARBA00023180"/>
    </source>
</evidence>
<dbReference type="Pfam" id="PF08488">
    <property type="entry name" value="WAK"/>
    <property type="match status" value="1"/>
</dbReference>
<organism evidence="9 10">
    <name type="scientific">Salvia divinorum</name>
    <name type="common">Maria pastora</name>
    <name type="synonym">Diviner's sage</name>
    <dbReference type="NCBI Taxonomy" id="28513"/>
    <lineage>
        <taxon>Eukaryota</taxon>
        <taxon>Viridiplantae</taxon>
        <taxon>Streptophyta</taxon>
        <taxon>Embryophyta</taxon>
        <taxon>Tracheophyta</taxon>
        <taxon>Spermatophyta</taxon>
        <taxon>Magnoliopsida</taxon>
        <taxon>eudicotyledons</taxon>
        <taxon>Gunneridae</taxon>
        <taxon>Pentapetalae</taxon>
        <taxon>asterids</taxon>
        <taxon>lamiids</taxon>
        <taxon>Lamiales</taxon>
        <taxon>Lamiaceae</taxon>
        <taxon>Nepetoideae</taxon>
        <taxon>Mentheae</taxon>
        <taxon>Salviinae</taxon>
        <taxon>Salvia</taxon>
        <taxon>Salvia subgen. Calosphace</taxon>
    </lineage>
</organism>
<dbReference type="AlphaFoldDB" id="A0ABD1HB17"/>
<keyword evidence="3" id="KW-0808">Transferase</keyword>
<evidence type="ECO:0000259" key="7">
    <source>
        <dbReference type="Pfam" id="PF08488"/>
    </source>
</evidence>
<sequence>MKVSIIVLVLSLLSYGITLTMSLISLARPNCDRMCGNVTIPYPFGVGSDCSANASFTIICRNTKTPFLSSIKMEVLNISMLGTVIVNQPVSSPMNCSANLSTGHLPISLKGSPFTISTRYNTLAVSGCKNSVWLQANETNIIGGCTSMCAANSKETSCNGVNCCQITLPSRRFQELEYKYKTTEASNDIDSPCGYAILVEKIWLTNYYKSFKELERGLGFAPLVLEWEFGDLKGYSNSVCTYADDYCLSYPDDFGQRYNDANEICLWKQFQDECGLYPSYFEPRDCGSPSDIALYSYNTKYEYMHSAYYEGYDYASSTKYCSCPHGEGERQEIMAVAQLARRCLHLNGKRRPTMKKVAAGLEAITEVEECSYVQDRDGDSRDFHSMSIDIPESISFSSIAPFSPEPEYP</sequence>
<dbReference type="InterPro" id="IPR013695">
    <property type="entry name" value="WAK"/>
</dbReference>
<evidence type="ECO:0000313" key="10">
    <source>
        <dbReference type="Proteomes" id="UP001567538"/>
    </source>
</evidence>
<keyword evidence="10" id="KW-1185">Reference proteome</keyword>
<keyword evidence="4" id="KW-0732">Signal</keyword>
<keyword evidence="6" id="KW-0325">Glycoprotein</keyword>
<keyword evidence="5" id="KW-1015">Disulfide bond</keyword>
<dbReference type="EMBL" id="JBEAFC010000006">
    <property type="protein sequence ID" value="KAL1553636.1"/>
    <property type="molecule type" value="Genomic_DNA"/>
</dbReference>
<accession>A0ABD1HB17</accession>
<evidence type="ECO:0000256" key="5">
    <source>
        <dbReference type="ARBA" id="ARBA00023157"/>
    </source>
</evidence>
<dbReference type="PANTHER" id="PTHR33491">
    <property type="entry name" value="OSJNBA0016N04.9 PROTEIN"/>
    <property type="match status" value="1"/>
</dbReference>
<evidence type="ECO:0008006" key="11">
    <source>
        <dbReference type="Google" id="ProtNLM"/>
    </source>
</evidence>
<evidence type="ECO:0000256" key="4">
    <source>
        <dbReference type="ARBA" id="ARBA00022729"/>
    </source>
</evidence>
<evidence type="ECO:0000313" key="9">
    <source>
        <dbReference type="EMBL" id="KAL1553636.1"/>
    </source>
</evidence>
<dbReference type="Pfam" id="PF13947">
    <property type="entry name" value="GUB_WAK_bind"/>
    <property type="match status" value="1"/>
</dbReference>
<proteinExistence type="predicted"/>
<reference evidence="9 10" key="1">
    <citation type="submission" date="2024-06" db="EMBL/GenBank/DDBJ databases">
        <title>A chromosome level genome sequence of Diviner's sage (Salvia divinorum).</title>
        <authorList>
            <person name="Ford S.A."/>
            <person name="Ro D.-K."/>
            <person name="Ness R.W."/>
            <person name="Phillips M.A."/>
        </authorList>
    </citation>
    <scope>NUCLEOTIDE SEQUENCE [LARGE SCALE GENOMIC DNA]</scope>
    <source>
        <strain evidence="9">SAF-2024a</strain>
        <tissue evidence="9">Leaf</tissue>
    </source>
</reference>
<comment type="subcellular location">
    <subcellularLocation>
        <location evidence="1">Membrane</location>
        <topology evidence="1">Single-pass type I membrane protein</topology>
    </subcellularLocation>
</comment>
<dbReference type="Proteomes" id="UP001567538">
    <property type="component" value="Unassembled WGS sequence"/>
</dbReference>
<comment type="caution">
    <text evidence="9">The sequence shown here is derived from an EMBL/GenBank/DDBJ whole genome shotgun (WGS) entry which is preliminary data.</text>
</comment>
<evidence type="ECO:0000259" key="8">
    <source>
        <dbReference type="Pfam" id="PF13947"/>
    </source>
</evidence>
<gene>
    <name evidence="9" type="ORF">AAHA92_14286</name>
</gene>
<evidence type="ECO:0000256" key="2">
    <source>
        <dbReference type="ARBA" id="ARBA00022527"/>
    </source>
</evidence>